<dbReference type="PANTHER" id="PTHR43557:SF2">
    <property type="entry name" value="RIESKE DOMAIN-CONTAINING PROTEIN-RELATED"/>
    <property type="match status" value="1"/>
</dbReference>
<evidence type="ECO:0000313" key="7">
    <source>
        <dbReference type="EMBL" id="MDQ0120827.1"/>
    </source>
</evidence>
<reference evidence="7 8" key="1">
    <citation type="submission" date="2023-07" db="EMBL/GenBank/DDBJ databases">
        <title>Sorghum-associated microbial communities from plants grown in Nebraska, USA.</title>
        <authorList>
            <person name="Schachtman D."/>
        </authorList>
    </citation>
    <scope>NUCLEOTIDE SEQUENCE [LARGE SCALE GENOMIC DNA]</scope>
    <source>
        <strain evidence="7 8">DS994</strain>
    </source>
</reference>
<keyword evidence="8" id="KW-1185">Reference proteome</keyword>
<dbReference type="Pfam" id="PF07992">
    <property type="entry name" value="Pyr_redox_2"/>
    <property type="match status" value="1"/>
</dbReference>
<evidence type="ECO:0000256" key="4">
    <source>
        <dbReference type="ARBA" id="ARBA00023002"/>
    </source>
</evidence>
<feature type="domain" description="Reductase C-terminal" evidence="6">
    <location>
        <begin position="323"/>
        <end position="391"/>
    </location>
</feature>
<organism evidence="7 8">
    <name type="scientific">Pseudarthrobacter defluvii</name>
    <dbReference type="NCBI Taxonomy" id="410837"/>
    <lineage>
        <taxon>Bacteria</taxon>
        <taxon>Bacillati</taxon>
        <taxon>Actinomycetota</taxon>
        <taxon>Actinomycetes</taxon>
        <taxon>Micrococcales</taxon>
        <taxon>Micrococcaceae</taxon>
        <taxon>Pseudarthrobacter</taxon>
    </lineage>
</organism>
<dbReference type="Gene3D" id="3.30.390.30">
    <property type="match status" value="1"/>
</dbReference>
<dbReference type="InterPro" id="IPR036188">
    <property type="entry name" value="FAD/NAD-bd_sf"/>
</dbReference>
<evidence type="ECO:0000256" key="2">
    <source>
        <dbReference type="ARBA" id="ARBA00022630"/>
    </source>
</evidence>
<dbReference type="PANTHER" id="PTHR43557">
    <property type="entry name" value="APOPTOSIS-INDUCING FACTOR 1"/>
    <property type="match status" value="1"/>
</dbReference>
<feature type="domain" description="FAD/NAD(P)-binding" evidence="5">
    <location>
        <begin position="7"/>
        <end position="291"/>
    </location>
</feature>
<keyword evidence="3" id="KW-0274">FAD</keyword>
<dbReference type="RefSeq" id="WP_307493111.1">
    <property type="nucleotide sequence ID" value="NZ_JAUSSY010000019.1"/>
</dbReference>
<dbReference type="SUPFAM" id="SSF55424">
    <property type="entry name" value="FAD/NAD-linked reductases, dimerisation (C-terminal) domain"/>
    <property type="match status" value="1"/>
</dbReference>
<name>A0ABT9UMF1_9MICC</name>
<evidence type="ECO:0000256" key="1">
    <source>
        <dbReference type="ARBA" id="ARBA00001974"/>
    </source>
</evidence>
<dbReference type="Gene3D" id="3.50.50.60">
    <property type="entry name" value="FAD/NAD(P)-binding domain"/>
    <property type="match status" value="2"/>
</dbReference>
<dbReference type="InterPro" id="IPR028202">
    <property type="entry name" value="Reductase_C"/>
</dbReference>
<dbReference type="PRINTS" id="PR00368">
    <property type="entry name" value="FADPNR"/>
</dbReference>
<dbReference type="EMBL" id="JAUSSY010000019">
    <property type="protein sequence ID" value="MDQ0120827.1"/>
    <property type="molecule type" value="Genomic_DNA"/>
</dbReference>
<proteinExistence type="predicted"/>
<keyword evidence="4" id="KW-0560">Oxidoreductase</keyword>
<dbReference type="SUPFAM" id="SSF51905">
    <property type="entry name" value="FAD/NAD(P)-binding domain"/>
    <property type="match status" value="2"/>
</dbReference>
<dbReference type="Proteomes" id="UP001226389">
    <property type="component" value="Unassembled WGS sequence"/>
</dbReference>
<evidence type="ECO:0000259" key="6">
    <source>
        <dbReference type="Pfam" id="PF14759"/>
    </source>
</evidence>
<dbReference type="InterPro" id="IPR023753">
    <property type="entry name" value="FAD/NAD-binding_dom"/>
</dbReference>
<evidence type="ECO:0000259" key="5">
    <source>
        <dbReference type="Pfam" id="PF07992"/>
    </source>
</evidence>
<keyword evidence="2" id="KW-0285">Flavoprotein</keyword>
<sequence>MNHLKNRVVIVGASAAGIATAEALRSRGYEGRITLIGDEPYLPYDRPPLSKQLLAGGEDFDFVRLTTARACADASLDLHLGHRATRLDPAKRTVHLEGGQAVGYDSLVIATGVRPRLLPAAEGLSNAFTLRGYEDAVLLRGKLTEGARVVIVGAGFIGLEVAATAAKKGCDVDVIEPAPSALLGRFPNELAQRIEEKHRAAGVRFHFGCIVDAWNASETGELESVTLADGRQLPADVALIGIGTIPAVDWLEGSGLTLDNGVVCDDRGLAADNIYAVGDVANWYHPRVRRNLRIEHRLSAGEQAQVVAAELTGSEAPELDLPFFWTDQYDDKWQMYGYAHPEAQIEIVVDEPESNRLIAVMRLGDRIESVIGKNAARQLIPYRRDLKNASRLAS</sequence>
<comment type="cofactor">
    <cofactor evidence="1">
        <name>FAD</name>
        <dbReference type="ChEBI" id="CHEBI:57692"/>
    </cofactor>
</comment>
<evidence type="ECO:0000256" key="3">
    <source>
        <dbReference type="ARBA" id="ARBA00022827"/>
    </source>
</evidence>
<dbReference type="PRINTS" id="PR00411">
    <property type="entry name" value="PNDRDTASEI"/>
</dbReference>
<protein>
    <submittedName>
        <fullName evidence="7">NADPH-dependent 2,4-dienoyl-CoA reductase/sulfur reductase-like enzyme</fullName>
    </submittedName>
</protein>
<dbReference type="Pfam" id="PF14759">
    <property type="entry name" value="Reductase_C"/>
    <property type="match status" value="1"/>
</dbReference>
<comment type="caution">
    <text evidence="7">The sequence shown here is derived from an EMBL/GenBank/DDBJ whole genome shotgun (WGS) entry which is preliminary data.</text>
</comment>
<accession>A0ABT9UMF1</accession>
<evidence type="ECO:0000313" key="8">
    <source>
        <dbReference type="Proteomes" id="UP001226389"/>
    </source>
</evidence>
<dbReference type="InterPro" id="IPR050446">
    <property type="entry name" value="FAD-oxidoreductase/Apoptosis"/>
</dbReference>
<gene>
    <name evidence="7" type="ORF">J2T22_004037</name>
</gene>
<dbReference type="InterPro" id="IPR016156">
    <property type="entry name" value="FAD/NAD-linked_Rdtase_dimer_sf"/>
</dbReference>